<proteinExistence type="predicted"/>
<dbReference type="Proteomes" id="UP000323865">
    <property type="component" value="Chromosome"/>
</dbReference>
<accession>A0ABX6A4Q2</accession>
<gene>
    <name evidence="1" type="ORF">FOB48_04305</name>
</gene>
<evidence type="ECO:0000313" key="1">
    <source>
        <dbReference type="EMBL" id="QEU11589.1"/>
    </source>
</evidence>
<protein>
    <submittedName>
        <fullName evidence="1">Uncharacterized protein</fullName>
    </submittedName>
</protein>
<organism evidence="1 2">
    <name type="scientific">Dermabacter vaginalis</name>
    <dbReference type="NCBI Taxonomy" id="1630135"/>
    <lineage>
        <taxon>Bacteria</taxon>
        <taxon>Bacillati</taxon>
        <taxon>Actinomycetota</taxon>
        <taxon>Actinomycetes</taxon>
        <taxon>Micrococcales</taxon>
        <taxon>Dermabacteraceae</taxon>
        <taxon>Dermabacter</taxon>
    </lineage>
</organism>
<keyword evidence="2" id="KW-1185">Reference proteome</keyword>
<evidence type="ECO:0000313" key="2">
    <source>
        <dbReference type="Proteomes" id="UP000323865"/>
    </source>
</evidence>
<reference evidence="1 2" key="1">
    <citation type="submission" date="2019-09" db="EMBL/GenBank/DDBJ databases">
        <title>FDA dAtabase for Regulatory Grade micrObial Sequences (FDA-ARGOS): Supporting development and validation of Infectious Disease Dx tests.</title>
        <authorList>
            <person name="Sciortino C."/>
            <person name="Tallon L."/>
            <person name="Sadzewicz L."/>
            <person name="Vavikolanu K."/>
            <person name="Mehta A."/>
            <person name="Aluvathingal J."/>
            <person name="Nadendla S."/>
            <person name="Nandy P."/>
            <person name="Geyer C."/>
            <person name="Yan Y."/>
            <person name="Sichtig H."/>
        </authorList>
    </citation>
    <scope>NUCLEOTIDE SEQUENCE [LARGE SCALE GENOMIC DNA]</scope>
    <source>
        <strain evidence="1 2">FDAARGOS_640</strain>
    </source>
</reference>
<dbReference type="RefSeq" id="WP_150332983.1">
    <property type="nucleotide sequence ID" value="NZ_CP044108.1"/>
</dbReference>
<sequence length="77" mass="8697">MTTSARIADILLTQKGYPGLYDWAMDQRRSVRPATWDEVALSLRAATDEKINVRGQMLRRWGEAAEQARESDEGSAQ</sequence>
<name>A0ABX6A4Q2_9MICO</name>
<dbReference type="GeneID" id="74909591"/>
<dbReference type="EMBL" id="CP044108">
    <property type="protein sequence ID" value="QEU11589.1"/>
    <property type="molecule type" value="Genomic_DNA"/>
</dbReference>